<dbReference type="GO" id="GO:0030288">
    <property type="term" value="C:outer membrane-bounded periplasmic space"/>
    <property type="evidence" value="ECO:0007669"/>
    <property type="project" value="TreeGrafter"/>
</dbReference>
<evidence type="ECO:0000256" key="3">
    <source>
        <dbReference type="ARBA" id="ARBA00022801"/>
    </source>
</evidence>
<dbReference type="AlphaFoldDB" id="A0A1I2I0V5"/>
<dbReference type="InterPro" id="IPR001478">
    <property type="entry name" value="PDZ"/>
</dbReference>
<evidence type="ECO:0000256" key="1">
    <source>
        <dbReference type="ARBA" id="ARBA00009179"/>
    </source>
</evidence>
<keyword evidence="6" id="KW-0732">Signal</keyword>
<evidence type="ECO:0000259" key="7">
    <source>
        <dbReference type="SMART" id="SM00228"/>
    </source>
</evidence>
<dbReference type="InterPro" id="IPR036034">
    <property type="entry name" value="PDZ_sf"/>
</dbReference>
<dbReference type="CDD" id="cd07560">
    <property type="entry name" value="Peptidase_S41_CPP"/>
    <property type="match status" value="1"/>
</dbReference>
<organism evidence="9 10">
    <name type="scientific">Thermoflexibacter ruber</name>
    <dbReference type="NCBI Taxonomy" id="1003"/>
    <lineage>
        <taxon>Bacteria</taxon>
        <taxon>Pseudomonadati</taxon>
        <taxon>Bacteroidota</taxon>
        <taxon>Cytophagia</taxon>
        <taxon>Cytophagales</taxon>
        <taxon>Thermoflexibacteraceae</taxon>
        <taxon>Thermoflexibacter</taxon>
    </lineage>
</organism>
<dbReference type="GO" id="GO:0008236">
    <property type="term" value="F:serine-type peptidase activity"/>
    <property type="evidence" value="ECO:0007669"/>
    <property type="project" value="UniProtKB-KW"/>
</dbReference>
<dbReference type="Gene3D" id="2.30.42.10">
    <property type="match status" value="1"/>
</dbReference>
<dbReference type="InterPro" id="IPR005151">
    <property type="entry name" value="Tail-specific_protease"/>
</dbReference>
<dbReference type="Pfam" id="PF17820">
    <property type="entry name" value="PDZ_6"/>
    <property type="match status" value="1"/>
</dbReference>
<evidence type="ECO:0000313" key="9">
    <source>
        <dbReference type="EMBL" id="SFF34697.1"/>
    </source>
</evidence>
<dbReference type="EMBL" id="FONY01000027">
    <property type="protein sequence ID" value="SFF34697.1"/>
    <property type="molecule type" value="Genomic_DNA"/>
</dbReference>
<keyword evidence="4 5" id="KW-0720">Serine protease</keyword>
<evidence type="ECO:0000256" key="2">
    <source>
        <dbReference type="ARBA" id="ARBA00022670"/>
    </source>
</evidence>
<feature type="chain" id="PRO_5011727376" evidence="6">
    <location>
        <begin position="20"/>
        <end position="548"/>
    </location>
</feature>
<feature type="domain" description="PDZ" evidence="7">
    <location>
        <begin position="93"/>
        <end position="165"/>
    </location>
</feature>
<dbReference type="PANTHER" id="PTHR32060">
    <property type="entry name" value="TAIL-SPECIFIC PROTEASE"/>
    <property type="match status" value="1"/>
</dbReference>
<dbReference type="OrthoDB" id="9812068at2"/>
<dbReference type="InterPro" id="IPR029045">
    <property type="entry name" value="ClpP/crotonase-like_dom_sf"/>
</dbReference>
<keyword evidence="2 5" id="KW-0645">Protease</keyword>
<dbReference type="Pfam" id="PF03572">
    <property type="entry name" value="Peptidase_S41"/>
    <property type="match status" value="1"/>
</dbReference>
<dbReference type="InterPro" id="IPR041489">
    <property type="entry name" value="PDZ_6"/>
</dbReference>
<comment type="similarity">
    <text evidence="1 5">Belongs to the peptidase S41A family.</text>
</comment>
<dbReference type="SMART" id="SM00228">
    <property type="entry name" value="PDZ"/>
    <property type="match status" value="1"/>
</dbReference>
<evidence type="ECO:0000256" key="6">
    <source>
        <dbReference type="SAM" id="SignalP"/>
    </source>
</evidence>
<feature type="domain" description="Tail specific protease" evidence="8">
    <location>
        <begin position="167"/>
        <end position="354"/>
    </location>
</feature>
<proteinExistence type="inferred from homology"/>
<dbReference type="GO" id="GO:0006508">
    <property type="term" value="P:proteolysis"/>
    <property type="evidence" value="ECO:0007669"/>
    <property type="project" value="UniProtKB-KW"/>
</dbReference>
<dbReference type="SUPFAM" id="SSF50156">
    <property type="entry name" value="PDZ domain-like"/>
    <property type="match status" value="1"/>
</dbReference>
<dbReference type="STRING" id="1003.SAMN04488541_102743"/>
<protein>
    <submittedName>
        <fullName evidence="9">C-terminal processing peptidase-3. Serine peptidase. MEROPS family S41A</fullName>
    </submittedName>
</protein>
<gene>
    <name evidence="9" type="ORF">SAMN04488541_102743</name>
</gene>
<dbReference type="RefSeq" id="WP_091548020.1">
    <property type="nucleotide sequence ID" value="NZ_FONY01000027.1"/>
</dbReference>
<dbReference type="GO" id="GO:0007165">
    <property type="term" value="P:signal transduction"/>
    <property type="evidence" value="ECO:0007669"/>
    <property type="project" value="TreeGrafter"/>
</dbReference>
<name>A0A1I2I0V5_9BACT</name>
<evidence type="ECO:0000256" key="4">
    <source>
        <dbReference type="ARBA" id="ARBA00022825"/>
    </source>
</evidence>
<dbReference type="SUPFAM" id="SSF52096">
    <property type="entry name" value="ClpP/crotonase"/>
    <property type="match status" value="1"/>
</dbReference>
<keyword evidence="3 5" id="KW-0378">Hydrolase</keyword>
<sequence length="548" mass="61492">MKKKTLYLFIAASLSLLVAYNSPDDHYFEVMKNLEIFGSLFKEVNTYYVDEISPNELMNEGINSMLNSLDPYTNYIPEDQIEDYRIMTTGQYAGIGIETITREDGKTLITKPMKGFVGEKSGLLIGDQILKIDGIDVTTKNGNEISHLLKGQAGSPIEVVVKRFGSDKPLTFKMVREKISTTNVPYFGMVSNEVGLIQLTDFTYNASKEVKDALLKLKEQGAKNIILDLRDNPGGLLGEAVNISNLFVPKGSEIVSTKGKVKEWNKKYNALNNALDTDIPLTVLINSSSASAAEIVCGVIQDYDRGVLIGQNSFGKGLVQVTRSLSYNSKLKVTVAKYYIPSGRCIQAVDYSNRNPDGSVGKVPDSLRVAFKTKIGRVVYDGGGVKPDIENEKPHVPQILSVMLRKGLIFDYATEFRVKNASIAPAKEFKLSDAQYQDFVKWLANKDLDYKTRVERTIESLEKTAKEEKYYDDIKPQLNTLKDKLFHNKDNDLQKFKSEIKEELEKEIASRYYFADGRMEASFDDDPDIKAALALFKDESKYKKILSK</sequence>
<dbReference type="Gene3D" id="3.30.750.44">
    <property type="match status" value="1"/>
</dbReference>
<evidence type="ECO:0000256" key="5">
    <source>
        <dbReference type="RuleBase" id="RU004404"/>
    </source>
</evidence>
<dbReference type="PANTHER" id="PTHR32060:SF30">
    <property type="entry name" value="CARBOXY-TERMINAL PROCESSING PROTEASE CTPA"/>
    <property type="match status" value="1"/>
</dbReference>
<reference evidence="9 10" key="1">
    <citation type="submission" date="2016-10" db="EMBL/GenBank/DDBJ databases">
        <authorList>
            <person name="de Groot N.N."/>
        </authorList>
    </citation>
    <scope>NUCLEOTIDE SEQUENCE [LARGE SCALE GENOMIC DNA]</scope>
    <source>
        <strain>GEY</strain>
        <strain evidence="10">DSM 9560</strain>
    </source>
</reference>
<keyword evidence="10" id="KW-1185">Reference proteome</keyword>
<dbReference type="InterPro" id="IPR004447">
    <property type="entry name" value="Peptidase_S41A"/>
</dbReference>
<dbReference type="CDD" id="cd06782">
    <property type="entry name" value="cpPDZ_CPP-like"/>
    <property type="match status" value="1"/>
</dbReference>
<evidence type="ECO:0000313" key="10">
    <source>
        <dbReference type="Proteomes" id="UP000199513"/>
    </source>
</evidence>
<accession>A0A1I2I0V5</accession>
<evidence type="ECO:0000259" key="8">
    <source>
        <dbReference type="SMART" id="SM00245"/>
    </source>
</evidence>
<feature type="signal peptide" evidence="6">
    <location>
        <begin position="1"/>
        <end position="19"/>
    </location>
</feature>
<dbReference type="Gene3D" id="3.90.226.10">
    <property type="entry name" value="2-enoyl-CoA Hydratase, Chain A, domain 1"/>
    <property type="match status" value="1"/>
</dbReference>
<dbReference type="SMART" id="SM00245">
    <property type="entry name" value="TSPc"/>
    <property type="match status" value="1"/>
</dbReference>
<dbReference type="GO" id="GO:0004175">
    <property type="term" value="F:endopeptidase activity"/>
    <property type="evidence" value="ECO:0007669"/>
    <property type="project" value="TreeGrafter"/>
</dbReference>
<dbReference type="Proteomes" id="UP000199513">
    <property type="component" value="Unassembled WGS sequence"/>
</dbReference>
<dbReference type="NCBIfam" id="TIGR00225">
    <property type="entry name" value="prc"/>
    <property type="match status" value="1"/>
</dbReference>